<dbReference type="Pfam" id="PF04351">
    <property type="entry name" value="PilP"/>
    <property type="match status" value="1"/>
</dbReference>
<evidence type="ECO:0008006" key="4">
    <source>
        <dbReference type="Google" id="ProtNLM"/>
    </source>
</evidence>
<evidence type="ECO:0000256" key="1">
    <source>
        <dbReference type="SAM" id="SignalP"/>
    </source>
</evidence>
<reference evidence="3" key="1">
    <citation type="journal article" date="2020" name="MBio">
        <title>Horizontal gene transfer to a defensive symbiont with a reduced genome amongst a multipartite beetle microbiome.</title>
        <authorList>
            <person name="Waterworth S.C."/>
            <person name="Florez L.V."/>
            <person name="Rees E.R."/>
            <person name="Hertweck C."/>
            <person name="Kaltenpoth M."/>
            <person name="Kwan J.C."/>
        </authorList>
    </citation>
    <scope>NUCLEOTIDE SEQUENCE [LARGE SCALE GENOMIC DNA]</scope>
</reference>
<dbReference type="PROSITE" id="PS51257">
    <property type="entry name" value="PROKAR_LIPOPROTEIN"/>
    <property type="match status" value="1"/>
</dbReference>
<dbReference type="Gene3D" id="2.30.30.830">
    <property type="match status" value="1"/>
</dbReference>
<sequence>MSRAAVWLMALLATLAGCGPPPDVAVAVLPAQAAHGPAALVGHPVFVPPAYTEGARLDPFDARRLLPQAVDGHAEAARREREPLEAYPLAAITLVGSLSLPGGRRVALLRADGQLHTAGLGTRIGPDDGRVTRVGDADIELVERVQQGDGTWRERASALPLGGAWQP</sequence>
<dbReference type="InterPro" id="IPR007446">
    <property type="entry name" value="PilP"/>
</dbReference>
<feature type="chain" id="PRO_5030876116" description="Type IV pilus assembly protein PilP" evidence="1">
    <location>
        <begin position="26"/>
        <end position="167"/>
    </location>
</feature>
<protein>
    <recommendedName>
        <fullName evidence="4">Type IV pilus assembly protein PilP</fullName>
    </recommendedName>
</protein>
<gene>
    <name evidence="2" type="ORF">GAK30_01921</name>
</gene>
<evidence type="ECO:0000313" key="2">
    <source>
        <dbReference type="EMBL" id="KAF1021301.1"/>
    </source>
</evidence>
<evidence type="ECO:0000313" key="3">
    <source>
        <dbReference type="Proteomes" id="UP000461670"/>
    </source>
</evidence>
<proteinExistence type="predicted"/>
<organism evidence="2 3">
    <name type="scientific">Paracidovorax wautersii</name>
    <dbReference type="NCBI Taxonomy" id="1177982"/>
    <lineage>
        <taxon>Bacteria</taxon>
        <taxon>Pseudomonadati</taxon>
        <taxon>Pseudomonadota</taxon>
        <taxon>Betaproteobacteria</taxon>
        <taxon>Burkholderiales</taxon>
        <taxon>Comamonadaceae</taxon>
        <taxon>Paracidovorax</taxon>
    </lineage>
</organism>
<dbReference type="AlphaFoldDB" id="A0A7V8FP00"/>
<feature type="signal peptide" evidence="1">
    <location>
        <begin position="1"/>
        <end position="25"/>
    </location>
</feature>
<dbReference type="Proteomes" id="UP000461670">
    <property type="component" value="Unassembled WGS sequence"/>
</dbReference>
<comment type="caution">
    <text evidence="2">The sequence shown here is derived from an EMBL/GenBank/DDBJ whole genome shotgun (WGS) entry which is preliminary data.</text>
</comment>
<keyword evidence="1" id="KW-0732">Signal</keyword>
<accession>A0A7V8FP00</accession>
<name>A0A7V8FP00_9BURK</name>
<dbReference type="EMBL" id="WNDQ01000023">
    <property type="protein sequence ID" value="KAF1021301.1"/>
    <property type="molecule type" value="Genomic_DNA"/>
</dbReference>